<proteinExistence type="predicted"/>
<sequence length="141" mass="14923">MAVAVAAGTLRTCSGVFPAASGNHPLAGWRPLAPAAPAKLRLLSPALRVPRAASPAAVENGSSSNSNTVPTPKVIIDQDSDPDATIVEVTLGDRLGDLLDTVCCLHCLFNLPLPFITLRFLFSPSWIHEMLINSVFCSMCR</sequence>
<evidence type="ECO:0000313" key="2">
    <source>
        <dbReference type="EnsemblPlants" id="TuG1812G0700002978.01.T04"/>
    </source>
</evidence>
<organism evidence="2 3">
    <name type="scientific">Triticum urartu</name>
    <name type="common">Red wild einkorn</name>
    <name type="synonym">Crithodium urartu</name>
    <dbReference type="NCBI Taxonomy" id="4572"/>
    <lineage>
        <taxon>Eukaryota</taxon>
        <taxon>Viridiplantae</taxon>
        <taxon>Streptophyta</taxon>
        <taxon>Embryophyta</taxon>
        <taxon>Tracheophyta</taxon>
        <taxon>Spermatophyta</taxon>
        <taxon>Magnoliopsida</taxon>
        <taxon>Liliopsida</taxon>
        <taxon>Poales</taxon>
        <taxon>Poaceae</taxon>
        <taxon>BOP clade</taxon>
        <taxon>Pooideae</taxon>
        <taxon>Triticodae</taxon>
        <taxon>Triticeae</taxon>
        <taxon>Triticinae</taxon>
        <taxon>Triticum</taxon>
    </lineage>
</organism>
<keyword evidence="3" id="KW-1185">Reference proteome</keyword>
<evidence type="ECO:0000256" key="1">
    <source>
        <dbReference type="SAM" id="MobiDB-lite"/>
    </source>
</evidence>
<dbReference type="Gramene" id="TuG1812G0700002978.01.T04">
    <property type="protein sequence ID" value="TuG1812G0700002978.01.T04"/>
    <property type="gene ID" value="TuG1812G0700002978.01"/>
</dbReference>
<dbReference type="EnsemblPlants" id="TuG1812G0700002978.01.T04">
    <property type="protein sequence ID" value="TuG1812G0700002978.01.T04"/>
    <property type="gene ID" value="TuG1812G0700002978.01"/>
</dbReference>
<reference evidence="3" key="1">
    <citation type="journal article" date="2013" name="Nature">
        <title>Draft genome of the wheat A-genome progenitor Triticum urartu.</title>
        <authorList>
            <person name="Ling H.Q."/>
            <person name="Zhao S."/>
            <person name="Liu D."/>
            <person name="Wang J."/>
            <person name="Sun H."/>
            <person name="Zhang C."/>
            <person name="Fan H."/>
            <person name="Li D."/>
            <person name="Dong L."/>
            <person name="Tao Y."/>
            <person name="Gao C."/>
            <person name="Wu H."/>
            <person name="Li Y."/>
            <person name="Cui Y."/>
            <person name="Guo X."/>
            <person name="Zheng S."/>
            <person name="Wang B."/>
            <person name="Yu K."/>
            <person name="Liang Q."/>
            <person name="Yang W."/>
            <person name="Lou X."/>
            <person name="Chen J."/>
            <person name="Feng M."/>
            <person name="Jian J."/>
            <person name="Zhang X."/>
            <person name="Luo G."/>
            <person name="Jiang Y."/>
            <person name="Liu J."/>
            <person name="Wang Z."/>
            <person name="Sha Y."/>
            <person name="Zhang B."/>
            <person name="Wu H."/>
            <person name="Tang D."/>
            <person name="Shen Q."/>
            <person name="Xue P."/>
            <person name="Zou S."/>
            <person name="Wang X."/>
            <person name="Liu X."/>
            <person name="Wang F."/>
            <person name="Yang Y."/>
            <person name="An X."/>
            <person name="Dong Z."/>
            <person name="Zhang K."/>
            <person name="Zhang X."/>
            <person name="Luo M.C."/>
            <person name="Dvorak J."/>
            <person name="Tong Y."/>
            <person name="Wang J."/>
            <person name="Yang H."/>
            <person name="Li Z."/>
            <person name="Wang D."/>
            <person name="Zhang A."/>
            <person name="Wang J."/>
        </authorList>
    </citation>
    <scope>NUCLEOTIDE SEQUENCE</scope>
    <source>
        <strain evidence="3">cv. G1812</strain>
    </source>
</reference>
<reference evidence="2" key="2">
    <citation type="submission" date="2018-03" db="EMBL/GenBank/DDBJ databases">
        <title>The Triticum urartu genome reveals the dynamic nature of wheat genome evolution.</title>
        <authorList>
            <person name="Ling H."/>
            <person name="Ma B."/>
            <person name="Shi X."/>
            <person name="Liu H."/>
            <person name="Dong L."/>
            <person name="Sun H."/>
            <person name="Cao Y."/>
            <person name="Gao Q."/>
            <person name="Zheng S."/>
            <person name="Li Y."/>
            <person name="Yu Y."/>
            <person name="Du H."/>
            <person name="Qi M."/>
            <person name="Li Y."/>
            <person name="Yu H."/>
            <person name="Cui Y."/>
            <person name="Wang N."/>
            <person name="Chen C."/>
            <person name="Wu H."/>
            <person name="Zhao Y."/>
            <person name="Zhang J."/>
            <person name="Li Y."/>
            <person name="Zhou W."/>
            <person name="Zhang B."/>
            <person name="Hu W."/>
            <person name="Eijk M."/>
            <person name="Tang J."/>
            <person name="Witsenboer H."/>
            <person name="Zhao S."/>
            <person name="Li Z."/>
            <person name="Zhang A."/>
            <person name="Wang D."/>
            <person name="Liang C."/>
        </authorList>
    </citation>
    <scope>NUCLEOTIDE SEQUENCE [LARGE SCALE GENOMIC DNA]</scope>
    <source>
        <strain evidence="2">cv. G1812</strain>
    </source>
</reference>
<feature type="compositionally biased region" description="Polar residues" evidence="1">
    <location>
        <begin position="60"/>
        <end position="70"/>
    </location>
</feature>
<protein>
    <submittedName>
        <fullName evidence="2">Uncharacterized protein</fullName>
    </submittedName>
</protein>
<name>A0A8R7V6B5_TRIUA</name>
<reference evidence="2" key="3">
    <citation type="submission" date="2022-06" db="UniProtKB">
        <authorList>
            <consortium name="EnsemblPlants"/>
        </authorList>
    </citation>
    <scope>IDENTIFICATION</scope>
</reference>
<evidence type="ECO:0000313" key="3">
    <source>
        <dbReference type="Proteomes" id="UP000015106"/>
    </source>
</evidence>
<accession>A0A8R7V6B5</accession>
<dbReference type="AlphaFoldDB" id="A0A8R7V6B5"/>
<gene>
    <name evidence="2" type="primary">LOC125524457</name>
</gene>
<feature type="region of interest" description="Disordered" evidence="1">
    <location>
        <begin position="54"/>
        <end position="74"/>
    </location>
</feature>
<dbReference type="Proteomes" id="UP000015106">
    <property type="component" value="Chromosome 7"/>
</dbReference>